<name>A0ACA9SFI6_9GLOM</name>
<evidence type="ECO:0000313" key="2">
    <source>
        <dbReference type="Proteomes" id="UP000789920"/>
    </source>
</evidence>
<feature type="non-terminal residue" evidence="1">
    <location>
        <position position="168"/>
    </location>
</feature>
<feature type="non-terminal residue" evidence="1">
    <location>
        <position position="1"/>
    </location>
</feature>
<evidence type="ECO:0000313" key="1">
    <source>
        <dbReference type="EMBL" id="CAG8835007.1"/>
    </source>
</evidence>
<protein>
    <submittedName>
        <fullName evidence="1">21240_t:CDS:1</fullName>
    </submittedName>
</protein>
<dbReference type="Proteomes" id="UP000789920">
    <property type="component" value="Unassembled WGS sequence"/>
</dbReference>
<gene>
    <name evidence="1" type="ORF">RPERSI_LOCUS29392</name>
</gene>
<comment type="caution">
    <text evidence="1">The sequence shown here is derived from an EMBL/GenBank/DDBJ whole genome shotgun (WGS) entry which is preliminary data.</text>
</comment>
<proteinExistence type="predicted"/>
<organism evidence="1 2">
    <name type="scientific">Racocetra persica</name>
    <dbReference type="NCBI Taxonomy" id="160502"/>
    <lineage>
        <taxon>Eukaryota</taxon>
        <taxon>Fungi</taxon>
        <taxon>Fungi incertae sedis</taxon>
        <taxon>Mucoromycota</taxon>
        <taxon>Glomeromycotina</taxon>
        <taxon>Glomeromycetes</taxon>
        <taxon>Diversisporales</taxon>
        <taxon>Gigasporaceae</taxon>
        <taxon>Racocetra</taxon>
    </lineage>
</organism>
<accession>A0ACA9SFI6</accession>
<reference evidence="1" key="1">
    <citation type="submission" date="2021-06" db="EMBL/GenBank/DDBJ databases">
        <authorList>
            <person name="Kallberg Y."/>
            <person name="Tangrot J."/>
            <person name="Rosling A."/>
        </authorList>
    </citation>
    <scope>NUCLEOTIDE SEQUENCE</scope>
    <source>
        <strain evidence="1">MA461A</strain>
    </source>
</reference>
<keyword evidence="2" id="KW-1185">Reference proteome</keyword>
<dbReference type="EMBL" id="CAJVQC010110754">
    <property type="protein sequence ID" value="CAG8835007.1"/>
    <property type="molecule type" value="Genomic_DNA"/>
</dbReference>
<sequence>EDLIFNLIYSKNQGSKVEKTDENGNPILTMIKKNTKSKGIYFDYSKYNGGDYIFIDNQIQGGKPEKDLDKYVFHPDHPSIKELLAKKHLQVQNRRSDKEYQIFYLERDIEKQVSAGNSTTYYFNNEAKVRTAVLQNEGNFYLLESEKNILLLATGKDYSLVGSQEQQI</sequence>